<organism evidence="3 4">
    <name type="scientific">Nocardioides aurantiacus</name>
    <dbReference type="NCBI Taxonomy" id="86796"/>
    <lineage>
        <taxon>Bacteria</taxon>
        <taxon>Bacillati</taxon>
        <taxon>Actinomycetota</taxon>
        <taxon>Actinomycetes</taxon>
        <taxon>Propionibacteriales</taxon>
        <taxon>Nocardioidaceae</taxon>
        <taxon>Nocardioides</taxon>
    </lineage>
</organism>
<feature type="region of interest" description="Disordered" evidence="1">
    <location>
        <begin position="1"/>
        <end position="22"/>
    </location>
</feature>
<dbReference type="AlphaFoldDB" id="A0A3N2CR31"/>
<keyword evidence="4" id="KW-1185">Reference proteome</keyword>
<dbReference type="RefSeq" id="WP_211332397.1">
    <property type="nucleotide sequence ID" value="NZ_RKHO01000001.1"/>
</dbReference>
<dbReference type="Pfam" id="PF01882">
    <property type="entry name" value="DUF58"/>
    <property type="match status" value="1"/>
</dbReference>
<dbReference type="EMBL" id="RKHO01000001">
    <property type="protein sequence ID" value="ROR89878.1"/>
    <property type="molecule type" value="Genomic_DNA"/>
</dbReference>
<protein>
    <submittedName>
        <fullName evidence="3">Uncharacterized protein DUF58</fullName>
    </submittedName>
</protein>
<name>A0A3N2CR31_9ACTN</name>
<evidence type="ECO:0000259" key="2">
    <source>
        <dbReference type="Pfam" id="PF01882"/>
    </source>
</evidence>
<dbReference type="PANTHER" id="PTHR33608">
    <property type="entry name" value="BLL2464 PROTEIN"/>
    <property type="match status" value="1"/>
</dbReference>
<reference evidence="3 4" key="1">
    <citation type="submission" date="2018-11" db="EMBL/GenBank/DDBJ databases">
        <title>Sequencing the genomes of 1000 actinobacteria strains.</title>
        <authorList>
            <person name="Klenk H.-P."/>
        </authorList>
    </citation>
    <scope>NUCLEOTIDE SEQUENCE [LARGE SCALE GENOMIC DNA]</scope>
    <source>
        <strain evidence="3 4">DSM 12652</strain>
    </source>
</reference>
<dbReference type="InterPro" id="IPR002881">
    <property type="entry name" value="DUF58"/>
</dbReference>
<evidence type="ECO:0000313" key="4">
    <source>
        <dbReference type="Proteomes" id="UP000281738"/>
    </source>
</evidence>
<comment type="caution">
    <text evidence="3">The sequence shown here is derived from an EMBL/GenBank/DDBJ whole genome shotgun (WGS) entry which is preliminary data.</text>
</comment>
<accession>A0A3N2CR31</accession>
<feature type="domain" description="DUF58" evidence="2">
    <location>
        <begin position="60"/>
        <end position="294"/>
    </location>
</feature>
<gene>
    <name evidence="3" type="ORF">EDD33_0709</name>
</gene>
<evidence type="ECO:0000256" key="1">
    <source>
        <dbReference type="SAM" id="MobiDB-lite"/>
    </source>
</evidence>
<dbReference type="PANTHER" id="PTHR33608:SF6">
    <property type="entry name" value="BLL2464 PROTEIN"/>
    <property type="match status" value="1"/>
</dbReference>
<dbReference type="Proteomes" id="UP000281738">
    <property type="component" value="Unassembled WGS sequence"/>
</dbReference>
<evidence type="ECO:0000313" key="3">
    <source>
        <dbReference type="EMBL" id="ROR89878.1"/>
    </source>
</evidence>
<sequence>MRPPTGAPPGGGSRRASAPLSETARAFASLDLRVRRRLGGLLHGDEAGLRLGPGSEPEEVTRYRPGEDDVRRIDWNVTARSSEPHVWRTVAEHERETWVLVDETASMDFGTTDLEKGDLATWVTGALGLLSAGPGNRLGVAHLRPEGMAWTAPLPPRTAAMQALSRLPASPGQAGSSTGRTPTDAALPSTLDLAGALDALGARHRRPGVRVVVTDFVEPDGRTERPYPWERPMRRLAQRHEVLVVEVVDPRELTLPDVGPVVLVDPETGHRCEVWTSSARLRHEYAELAAAHRAGVAAAVRAAGAGHLVLRTDRDWVDDLARHVVGRRTPQRAGRRAARSPR</sequence>
<proteinExistence type="predicted"/>